<evidence type="ECO:0000256" key="1">
    <source>
        <dbReference type="SAM" id="Phobius"/>
    </source>
</evidence>
<gene>
    <name evidence="2" type="ORF">J2TS6_22340</name>
</gene>
<evidence type="ECO:0000313" key="3">
    <source>
        <dbReference type="Proteomes" id="UP000679779"/>
    </source>
</evidence>
<keyword evidence="3" id="KW-1185">Reference proteome</keyword>
<keyword evidence="1" id="KW-0472">Membrane</keyword>
<organism evidence="2 3">
    <name type="scientific">Paenibacillus albilobatus</name>
    <dbReference type="NCBI Taxonomy" id="2716884"/>
    <lineage>
        <taxon>Bacteria</taxon>
        <taxon>Bacillati</taxon>
        <taxon>Bacillota</taxon>
        <taxon>Bacilli</taxon>
        <taxon>Bacillales</taxon>
        <taxon>Paenibacillaceae</taxon>
        <taxon>Paenibacillus</taxon>
    </lineage>
</organism>
<proteinExistence type="predicted"/>
<sequence length="108" mass="12486">MLLLMFHTTVLTRAFYKKHPEKLLNKVYPLLAVCMIVIMVALEVGKIHSLRKTLNGFTRHEPSVVYRFGWVNQYTNSLFFNVYLIAIGVSLAFILGWILVKMKVGNKK</sequence>
<dbReference type="Proteomes" id="UP000679779">
    <property type="component" value="Unassembled WGS sequence"/>
</dbReference>
<keyword evidence="1" id="KW-1133">Transmembrane helix</keyword>
<dbReference type="EMBL" id="BORQ01000002">
    <property type="protein sequence ID" value="GIO31093.1"/>
    <property type="molecule type" value="Genomic_DNA"/>
</dbReference>
<accession>A0A920CAN3</accession>
<feature type="transmembrane region" description="Helical" evidence="1">
    <location>
        <begin position="23"/>
        <end position="42"/>
    </location>
</feature>
<name>A0A920CAN3_9BACL</name>
<evidence type="ECO:0000313" key="2">
    <source>
        <dbReference type="EMBL" id="GIO31093.1"/>
    </source>
</evidence>
<dbReference type="AlphaFoldDB" id="A0A920CAN3"/>
<keyword evidence="1" id="KW-0812">Transmembrane</keyword>
<reference evidence="2" key="1">
    <citation type="submission" date="2021-03" db="EMBL/GenBank/DDBJ databases">
        <title>Antimicrobial resistance genes in bacteria isolated from Japanese honey, and their potential for conferring macrolide and lincosamide resistance in the American foulbrood pathogen Paenibacillus larvae.</title>
        <authorList>
            <person name="Okamoto M."/>
            <person name="Kumagai M."/>
            <person name="Kanamori H."/>
            <person name="Takamatsu D."/>
        </authorList>
    </citation>
    <scope>NUCLEOTIDE SEQUENCE</scope>
    <source>
        <strain evidence="2">J2TS6</strain>
    </source>
</reference>
<comment type="caution">
    <text evidence="2">The sequence shown here is derived from an EMBL/GenBank/DDBJ whole genome shotgun (WGS) entry which is preliminary data.</text>
</comment>
<dbReference type="RefSeq" id="WP_373309193.1">
    <property type="nucleotide sequence ID" value="NZ_BORQ01000002.1"/>
</dbReference>
<protein>
    <submittedName>
        <fullName evidence="2">Uncharacterized protein</fullName>
    </submittedName>
</protein>
<feature type="transmembrane region" description="Helical" evidence="1">
    <location>
        <begin position="78"/>
        <end position="100"/>
    </location>
</feature>